<keyword evidence="10" id="KW-1185">Reference proteome</keyword>
<evidence type="ECO:0000313" key="9">
    <source>
        <dbReference type="EMBL" id="MDI5972741.1"/>
    </source>
</evidence>
<dbReference type="SUPFAM" id="SSF53067">
    <property type="entry name" value="Actin-like ATPase domain"/>
    <property type="match status" value="2"/>
</dbReference>
<dbReference type="Pfam" id="PF06723">
    <property type="entry name" value="MreB_Mbl"/>
    <property type="match status" value="2"/>
</dbReference>
<feature type="compositionally biased region" description="Basic and acidic residues" evidence="7">
    <location>
        <begin position="276"/>
        <end position="290"/>
    </location>
</feature>
<evidence type="ECO:0000256" key="6">
    <source>
        <dbReference type="HAMAP-Rule" id="MF_02207"/>
    </source>
</evidence>
<keyword evidence="4 6" id="KW-0133">Cell shape</keyword>
<dbReference type="InterPro" id="IPR043129">
    <property type="entry name" value="ATPase_NBD"/>
</dbReference>
<dbReference type="GO" id="GO:0008360">
    <property type="term" value="P:regulation of cell shape"/>
    <property type="evidence" value="ECO:0007669"/>
    <property type="project" value="UniProtKB-UniRule"/>
</dbReference>
<accession>A0AA90H6C9</accession>
<feature type="binding site" evidence="6">
    <location>
        <begin position="163"/>
        <end position="165"/>
    </location>
    <ligand>
        <name>ATP</name>
        <dbReference type="ChEBI" id="CHEBI:30616"/>
    </ligand>
</feature>
<gene>
    <name evidence="6" type="primary">mreB</name>
    <name evidence="8" type="ORF">POF43_020635</name>
    <name evidence="9" type="ORF">POF50_025935</name>
</gene>
<dbReference type="GO" id="GO:0000902">
    <property type="term" value="P:cell morphogenesis"/>
    <property type="evidence" value="ECO:0007669"/>
    <property type="project" value="InterPro"/>
</dbReference>
<evidence type="ECO:0000256" key="4">
    <source>
        <dbReference type="ARBA" id="ARBA00022960"/>
    </source>
</evidence>
<dbReference type="Proteomes" id="UP001156398">
    <property type="component" value="Unassembled WGS sequence"/>
</dbReference>
<dbReference type="RefSeq" id="WP_271314594.1">
    <property type="nucleotide sequence ID" value="NZ_JAAGKO020000031.1"/>
</dbReference>
<name>A0AA90H6C9_9ACTN</name>
<dbReference type="PANTHER" id="PTHR42749">
    <property type="entry name" value="CELL SHAPE-DETERMINING PROTEIN MREB"/>
    <property type="match status" value="1"/>
</dbReference>
<dbReference type="InterPro" id="IPR004753">
    <property type="entry name" value="MreB"/>
</dbReference>
<comment type="subunit">
    <text evidence="6">Forms polymers.</text>
</comment>
<feature type="binding site" evidence="6">
    <location>
        <begin position="211"/>
        <end position="214"/>
    </location>
    <ligand>
        <name>ATP</name>
        <dbReference type="ChEBI" id="CHEBI:30616"/>
    </ligand>
</feature>
<sequence length="430" mass="44654">MGHRKSFAGRDLGMDLGTANTLVYARGEGVVLNEPSVVAVNAVSREVISVGTEAKSTMGRTPSHVVALRPMRDGVIADYELAERMIAHFLRKVAVGGRRASRPRMVICVPSSITSVERRAVIEAATTAGAREVHLIQEPMAAAIGAGLPVSEPTGSMVVDIGGGTTEVAVLSLGGTVTSRSARVGGDAIDAAIAQHVRREHALVIGEQTAEQIKLAIGSAAPPGYWTDRLSALDREFERDCPEQATGDGTPPDDAPHPGPAPVAGDGGPESGGDTAVERRRSPSGKRDRVAGVGLVTRVGPTGDSGPRCRIRGRDQASGLPKTLELDASEVRRAIDDPLEAIISAVRLTLDACPPEAAGDVMERGIVLTGGGALLPGLDLRIGGAFEIPVIVADAPLDCVALGTGKCVEHYEALRTVLDATPHSYLAFKV</sequence>
<comment type="caution">
    <text evidence="9">The sequence shown here is derived from an EMBL/GenBank/DDBJ whole genome shotgun (WGS) entry which is preliminary data.</text>
</comment>
<protein>
    <recommendedName>
        <fullName evidence="6">Cell shape-determining protein MreB</fullName>
    </recommendedName>
</protein>
<dbReference type="Gene3D" id="3.30.420.40">
    <property type="match status" value="3"/>
</dbReference>
<dbReference type="NCBIfam" id="NF010539">
    <property type="entry name" value="PRK13927.1"/>
    <property type="match status" value="1"/>
</dbReference>
<evidence type="ECO:0000256" key="2">
    <source>
        <dbReference type="ARBA" id="ARBA00022741"/>
    </source>
</evidence>
<organism evidence="9">
    <name type="scientific">Streptantibioticus silvisoli</name>
    <dbReference type="NCBI Taxonomy" id="2705255"/>
    <lineage>
        <taxon>Bacteria</taxon>
        <taxon>Bacillati</taxon>
        <taxon>Actinomycetota</taxon>
        <taxon>Actinomycetes</taxon>
        <taxon>Kitasatosporales</taxon>
        <taxon>Streptomycetaceae</taxon>
        <taxon>Streptantibioticus</taxon>
    </lineage>
</organism>
<proteinExistence type="inferred from homology"/>
<evidence type="ECO:0000256" key="7">
    <source>
        <dbReference type="SAM" id="MobiDB-lite"/>
    </source>
</evidence>
<keyword evidence="3 6" id="KW-0067">ATP-binding</keyword>
<evidence type="ECO:0000313" key="8">
    <source>
        <dbReference type="EMBL" id="MDI5965098.1"/>
    </source>
</evidence>
<dbReference type="EMBL" id="JABXJJ020000036">
    <property type="protein sequence ID" value="MDI5972741.1"/>
    <property type="molecule type" value="Genomic_DNA"/>
</dbReference>
<evidence type="ECO:0000256" key="3">
    <source>
        <dbReference type="ARBA" id="ARBA00022840"/>
    </source>
</evidence>
<comment type="similarity">
    <text evidence="5 6">Belongs to the FtsA/MreB family.</text>
</comment>
<feature type="region of interest" description="Disordered" evidence="7">
    <location>
        <begin position="241"/>
        <end position="291"/>
    </location>
</feature>
<dbReference type="InterPro" id="IPR056546">
    <property type="entry name" value="MreB_MamK-like"/>
</dbReference>
<dbReference type="CDD" id="cd10225">
    <property type="entry name" value="ASKHA_NBD_MreB-like"/>
    <property type="match status" value="1"/>
</dbReference>
<evidence type="ECO:0000256" key="1">
    <source>
        <dbReference type="ARBA" id="ARBA00022490"/>
    </source>
</evidence>
<dbReference type="GO" id="GO:0005524">
    <property type="term" value="F:ATP binding"/>
    <property type="evidence" value="ECO:0007669"/>
    <property type="project" value="UniProtKB-KW"/>
</dbReference>
<dbReference type="EMBL" id="JAAGKO020000031">
    <property type="protein sequence ID" value="MDI5965098.1"/>
    <property type="molecule type" value="Genomic_DNA"/>
</dbReference>
<comment type="function">
    <text evidence="6">Forms membrane-associated dynamic filaments that are essential for cell shape determination. Acts by regulating cell wall synthesis and cell elongation, and thus cell shape. A feedback loop between cell geometry and MreB localization may maintain elongated cell shape by targeting cell wall growth to regions of negative cell wall curvature.</text>
</comment>
<dbReference type="PRINTS" id="PR01652">
    <property type="entry name" value="SHAPEPROTEIN"/>
</dbReference>
<evidence type="ECO:0000256" key="5">
    <source>
        <dbReference type="ARBA" id="ARBA00023458"/>
    </source>
</evidence>
<evidence type="ECO:0000313" key="10">
    <source>
        <dbReference type="Proteomes" id="UP001156398"/>
    </source>
</evidence>
<keyword evidence="1 6" id="KW-0963">Cytoplasm</keyword>
<reference evidence="9 10" key="1">
    <citation type="submission" date="2023-05" db="EMBL/GenBank/DDBJ databases">
        <title>Streptantibioticus silvisoli sp. nov., acidotolerant actinomycetes 1 from pine litter.</title>
        <authorList>
            <person name="Swiecimska M."/>
            <person name="Golinska P."/>
            <person name="Sangal V."/>
            <person name="Wachnowicz B."/>
            <person name="Goodfellow M."/>
        </authorList>
    </citation>
    <scope>NUCLEOTIDE SEQUENCE</scope>
    <source>
        <strain evidence="9">SL13</strain>
        <strain evidence="8 10">SL54</strain>
    </source>
</reference>
<feature type="binding site" evidence="6">
    <location>
        <begin position="371"/>
        <end position="374"/>
    </location>
    <ligand>
        <name>ATP</name>
        <dbReference type="ChEBI" id="CHEBI:30616"/>
    </ligand>
</feature>
<dbReference type="AlphaFoldDB" id="A0AA90H6C9"/>
<feature type="binding site" evidence="6">
    <location>
        <begin position="18"/>
        <end position="20"/>
    </location>
    <ligand>
        <name>ATP</name>
        <dbReference type="ChEBI" id="CHEBI:30616"/>
    </ligand>
</feature>
<keyword evidence="2 6" id="KW-0547">Nucleotide-binding</keyword>
<comment type="subcellular location">
    <subcellularLocation>
        <location evidence="6">Cytoplasm</location>
    </subcellularLocation>
    <text evidence="6">Membrane-associated.</text>
</comment>
<dbReference type="HAMAP" id="MF_02207">
    <property type="entry name" value="MreB"/>
    <property type="match status" value="1"/>
</dbReference>
<dbReference type="PANTHER" id="PTHR42749:SF1">
    <property type="entry name" value="CELL SHAPE-DETERMINING PROTEIN MREB"/>
    <property type="match status" value="1"/>
</dbReference>
<dbReference type="GO" id="GO:0005737">
    <property type="term" value="C:cytoplasm"/>
    <property type="evidence" value="ECO:0007669"/>
    <property type="project" value="UniProtKB-SubCell"/>
</dbReference>